<proteinExistence type="predicted"/>
<dbReference type="Pfam" id="PF08305">
    <property type="entry name" value="NPCBM"/>
    <property type="match status" value="2"/>
</dbReference>
<dbReference type="InterPro" id="IPR008979">
    <property type="entry name" value="Galactose-bd-like_sf"/>
</dbReference>
<dbReference type="RefSeq" id="WP_008690420.1">
    <property type="nucleotide sequence ID" value="NZ_ANOG01000041.1"/>
</dbReference>
<protein>
    <submittedName>
        <fullName evidence="2">Glycosyl hydrolase family 98, putative carbohydrate-binding module domain protein</fullName>
    </submittedName>
</protein>
<keyword evidence="2" id="KW-0378">Hydrolase</keyword>
<organism evidence="2 3">
    <name type="scientific">Rhodopirellula maiorica SM1</name>
    <dbReference type="NCBI Taxonomy" id="1265738"/>
    <lineage>
        <taxon>Bacteria</taxon>
        <taxon>Pseudomonadati</taxon>
        <taxon>Planctomycetota</taxon>
        <taxon>Planctomycetia</taxon>
        <taxon>Pirellulales</taxon>
        <taxon>Pirellulaceae</taxon>
        <taxon>Novipirellula</taxon>
    </lineage>
</organism>
<dbReference type="PATRIC" id="fig|1265738.3.peg.313"/>
<evidence type="ECO:0000313" key="2">
    <source>
        <dbReference type="EMBL" id="EMI22774.1"/>
    </source>
</evidence>
<comment type="caution">
    <text evidence="2">The sequence shown here is derived from an EMBL/GenBank/DDBJ whole genome shotgun (WGS) entry which is preliminary data.</text>
</comment>
<name>M5S9D4_9BACT</name>
<dbReference type="PANTHER" id="PTHR33546">
    <property type="entry name" value="LARGE, MULTIFUNCTIONAL SECRETED PROTEIN-RELATED"/>
    <property type="match status" value="1"/>
</dbReference>
<dbReference type="PANTHER" id="PTHR33546:SF1">
    <property type="entry name" value="LARGE, MULTIFUNCTIONAL SECRETED PROTEIN"/>
    <property type="match status" value="1"/>
</dbReference>
<gene>
    <name evidence="2" type="ORF">RMSM_00304</name>
</gene>
<dbReference type="InterPro" id="IPR055557">
    <property type="entry name" value="DUF7133"/>
</dbReference>
<dbReference type="InterPro" id="IPR013222">
    <property type="entry name" value="Glyco_hyd_98_carb-bd"/>
</dbReference>
<dbReference type="AlphaFoldDB" id="M5S9D4"/>
<dbReference type="Gene3D" id="2.60.120.1060">
    <property type="entry name" value="NPCBM/NEW2 domain"/>
    <property type="match status" value="2"/>
</dbReference>
<evidence type="ECO:0000259" key="1">
    <source>
        <dbReference type="SMART" id="SM00776"/>
    </source>
</evidence>
<dbReference type="SUPFAM" id="SSF49785">
    <property type="entry name" value="Galactose-binding domain-like"/>
    <property type="match status" value="2"/>
</dbReference>
<sequence>MKNSAVKPIFKSKSVSKRTPGHTVSIDVPLGNAKQLYLVVSDAGNGFSCDWADWAEPRLVGPKGEKKLTEIKWIDASSQWGKVRVNKNAGGGPLKIAGNAVAYGIGTHANSLIAFELPEGYDRFVATGGLDNGGTDQSGGDGAEVEFLVYTAKPSLPTKRVSDAGSHEATEALGGLDVGDDLAATLFAAEPQLLSPSNIDIDHRGRVWVCEIVNYRRHKGKRADGDRILILEDSDGDGQADKETVFYQGTDIDSPHGVCVLGDKVIVSAGDKVFLFYRCQRRR</sequence>
<feature type="domain" description="Glycosyl hydrolase family 98 putative carbohydrate-binding module" evidence="1">
    <location>
        <begin position="62"/>
        <end position="203"/>
    </location>
</feature>
<keyword evidence="3" id="KW-1185">Reference proteome</keyword>
<dbReference type="EMBL" id="ANOG01000041">
    <property type="protein sequence ID" value="EMI22774.1"/>
    <property type="molecule type" value="Genomic_DNA"/>
</dbReference>
<dbReference type="Proteomes" id="UP000011991">
    <property type="component" value="Unassembled WGS sequence"/>
</dbReference>
<accession>M5S9D4</accession>
<dbReference type="InterPro" id="IPR038637">
    <property type="entry name" value="NPCBM_sf"/>
</dbReference>
<reference evidence="2 3" key="1">
    <citation type="journal article" date="2013" name="Mar. Genomics">
        <title>Expression of sulfatases in Rhodopirellula baltica and the diversity of sulfatases in the genus Rhodopirellula.</title>
        <authorList>
            <person name="Wegner C.E."/>
            <person name="Richter-Heitmann T."/>
            <person name="Klindworth A."/>
            <person name="Klockow C."/>
            <person name="Richter M."/>
            <person name="Achstetter T."/>
            <person name="Glockner F.O."/>
            <person name="Harder J."/>
        </authorList>
    </citation>
    <scope>NUCLEOTIDE SEQUENCE [LARGE SCALE GENOMIC DNA]</scope>
    <source>
        <strain evidence="2 3">SM1</strain>
    </source>
</reference>
<dbReference type="Pfam" id="PF23500">
    <property type="entry name" value="DUF7133"/>
    <property type="match status" value="1"/>
</dbReference>
<evidence type="ECO:0000313" key="3">
    <source>
        <dbReference type="Proteomes" id="UP000011991"/>
    </source>
</evidence>
<dbReference type="GO" id="GO:0016787">
    <property type="term" value="F:hydrolase activity"/>
    <property type="evidence" value="ECO:0007669"/>
    <property type="project" value="UniProtKB-KW"/>
</dbReference>
<dbReference type="SMART" id="SM00776">
    <property type="entry name" value="NPCBM"/>
    <property type="match status" value="1"/>
</dbReference>